<sequence>MDCHPSSVTESLSGSPPRGSLYSEVSTPYSVLHSSHFAPYFVLFCFLFLFLFLLTVHGVEWSVLVDLLLC</sequence>
<feature type="compositionally biased region" description="Polar residues" evidence="1">
    <location>
        <begin position="1"/>
        <end position="14"/>
    </location>
</feature>
<name>A0A5N6Z9A9_9EURO</name>
<evidence type="ECO:0000313" key="3">
    <source>
        <dbReference type="EMBL" id="KAE8354247.1"/>
    </source>
</evidence>
<accession>A0A5N6Z9A9</accession>
<keyword evidence="2" id="KW-0472">Membrane</keyword>
<feature type="transmembrane region" description="Helical" evidence="2">
    <location>
        <begin position="37"/>
        <end position="56"/>
    </location>
</feature>
<dbReference type="Proteomes" id="UP000327118">
    <property type="component" value="Unassembled WGS sequence"/>
</dbReference>
<proteinExistence type="predicted"/>
<protein>
    <submittedName>
        <fullName evidence="3">Uncharacterized protein</fullName>
    </submittedName>
</protein>
<evidence type="ECO:0000256" key="2">
    <source>
        <dbReference type="SAM" id="Phobius"/>
    </source>
</evidence>
<keyword evidence="4" id="KW-1185">Reference proteome</keyword>
<keyword evidence="2" id="KW-1133">Transmembrane helix</keyword>
<evidence type="ECO:0000313" key="4">
    <source>
        <dbReference type="Proteomes" id="UP000327118"/>
    </source>
</evidence>
<evidence type="ECO:0000256" key="1">
    <source>
        <dbReference type="SAM" id="MobiDB-lite"/>
    </source>
</evidence>
<feature type="region of interest" description="Disordered" evidence="1">
    <location>
        <begin position="1"/>
        <end position="22"/>
    </location>
</feature>
<dbReference type="AlphaFoldDB" id="A0A5N6Z9A9"/>
<reference evidence="4" key="1">
    <citation type="submission" date="2019-04" db="EMBL/GenBank/DDBJ databases">
        <title>Friends and foes A comparative genomics studyof 23 Aspergillus species from section Flavi.</title>
        <authorList>
            <consortium name="DOE Joint Genome Institute"/>
            <person name="Kjaerbolling I."/>
            <person name="Vesth T."/>
            <person name="Frisvad J.C."/>
            <person name="Nybo J.L."/>
            <person name="Theobald S."/>
            <person name="Kildgaard S."/>
            <person name="Isbrandt T."/>
            <person name="Kuo A."/>
            <person name="Sato A."/>
            <person name="Lyhne E.K."/>
            <person name="Kogle M.E."/>
            <person name="Wiebenga A."/>
            <person name="Kun R.S."/>
            <person name="Lubbers R.J."/>
            <person name="Makela M.R."/>
            <person name="Barry K."/>
            <person name="Chovatia M."/>
            <person name="Clum A."/>
            <person name="Daum C."/>
            <person name="Haridas S."/>
            <person name="He G."/>
            <person name="LaButti K."/>
            <person name="Lipzen A."/>
            <person name="Mondo S."/>
            <person name="Riley R."/>
            <person name="Salamov A."/>
            <person name="Simmons B.A."/>
            <person name="Magnuson J.K."/>
            <person name="Henrissat B."/>
            <person name="Mortensen U.H."/>
            <person name="Larsen T.O."/>
            <person name="Devries R.P."/>
            <person name="Grigoriev I.V."/>
            <person name="Machida M."/>
            <person name="Baker S.E."/>
            <person name="Andersen M.R."/>
        </authorList>
    </citation>
    <scope>NUCLEOTIDE SEQUENCE [LARGE SCALE GENOMIC DNA]</scope>
    <source>
        <strain evidence="4">CBS 553.77</strain>
    </source>
</reference>
<keyword evidence="2" id="KW-0812">Transmembrane</keyword>
<gene>
    <name evidence="3" type="ORF">BDV28DRAFT_131345</name>
</gene>
<organism evidence="3 4">
    <name type="scientific">Aspergillus coremiiformis</name>
    <dbReference type="NCBI Taxonomy" id="138285"/>
    <lineage>
        <taxon>Eukaryota</taxon>
        <taxon>Fungi</taxon>
        <taxon>Dikarya</taxon>
        <taxon>Ascomycota</taxon>
        <taxon>Pezizomycotina</taxon>
        <taxon>Eurotiomycetes</taxon>
        <taxon>Eurotiomycetidae</taxon>
        <taxon>Eurotiales</taxon>
        <taxon>Aspergillaceae</taxon>
        <taxon>Aspergillus</taxon>
        <taxon>Aspergillus subgen. Circumdati</taxon>
    </lineage>
</organism>
<dbReference type="EMBL" id="ML739076">
    <property type="protein sequence ID" value="KAE8354247.1"/>
    <property type="molecule type" value="Genomic_DNA"/>
</dbReference>